<protein>
    <submittedName>
        <fullName evidence="5">Probable mitochondrial chaperone BCS1-B (BCS1-like protein 2)</fullName>
    </submittedName>
</protein>
<gene>
    <name evidence="5" type="ORF">SCF082_LOCUS20537</name>
</gene>
<evidence type="ECO:0000256" key="1">
    <source>
        <dbReference type="ARBA" id="ARBA00007448"/>
    </source>
</evidence>
<dbReference type="PROSITE" id="PS00674">
    <property type="entry name" value="AAA"/>
    <property type="match status" value="1"/>
</dbReference>
<evidence type="ECO:0000256" key="2">
    <source>
        <dbReference type="RuleBase" id="RU003651"/>
    </source>
</evidence>
<name>A0ABP0L301_9DINO</name>
<evidence type="ECO:0000256" key="3">
    <source>
        <dbReference type="SAM" id="MobiDB-lite"/>
    </source>
</evidence>
<keyword evidence="2" id="KW-0547">Nucleotide-binding</keyword>
<feature type="domain" description="AAA+ ATPase" evidence="4">
    <location>
        <begin position="304"/>
        <end position="538"/>
    </location>
</feature>
<dbReference type="Gene3D" id="3.40.50.300">
    <property type="entry name" value="P-loop containing nucleotide triphosphate hydrolases"/>
    <property type="match status" value="1"/>
</dbReference>
<dbReference type="Pfam" id="PF00004">
    <property type="entry name" value="AAA"/>
    <property type="match status" value="2"/>
</dbReference>
<evidence type="ECO:0000259" key="4">
    <source>
        <dbReference type="SMART" id="SM00382"/>
    </source>
</evidence>
<dbReference type="SUPFAM" id="SSF52540">
    <property type="entry name" value="P-loop containing nucleoside triphosphate hydrolases"/>
    <property type="match status" value="1"/>
</dbReference>
<dbReference type="InterPro" id="IPR003593">
    <property type="entry name" value="AAA+_ATPase"/>
</dbReference>
<sequence>MSGEEGVPAGLGASPGLQFGITRLFQTGSPTLDMMIALLVPVVIQMAMSFYNTTLKRQVRKLWDLWFSKQVGFERTITFEEKMGYYGRATGSDERNNILQKAISLYLGHLAGEIEYRKASTSLMAAKEKTNWNSNLWMAEYGSTVDQLNCYSIVNNPAINVWTDLEEDLVFRISINVEQEDSNGNTMKRSKMTSFHFISYRDDGDAHIQEFLDKAFAWYKEQIRLSSDDSTRYYYILKNRPSWFSSKKDDDEPEDSKALDARRYKLSFRKNFSSIYFPEKEQLLQLLDAFRHQKGKFGIEGFPNRLGLLLMGEPGTGKTSVIRAIACHMQRHIVSVPLGKIKTNEELRKVMMDLKFKVDGEDMPVQLQYDNVIFVLEDVDCASKIVHRRAPAKKDDEGEEGSDESEEGADDPALETSTLSSTGSESLDLVDVLGGNYPGDSDNEDGPDDAGAARDLIGAIFSSLAGDSKKGAVAGPVSKRDSYQNDKLSLSGLLEVLDGVIEAESRMVIMTTNHPERLDDALIRPGRIDKRICLTYVRADAVMSMTKLYFGSCSAESRNKIRAIFNNPKVKVTPAQVECLASEIESEEEFVEHLDRLQNIF</sequence>
<reference evidence="5 6" key="1">
    <citation type="submission" date="2024-02" db="EMBL/GenBank/DDBJ databases">
        <authorList>
            <person name="Chen Y."/>
            <person name="Shah S."/>
            <person name="Dougan E. K."/>
            <person name="Thang M."/>
            <person name="Chan C."/>
        </authorList>
    </citation>
    <scope>NUCLEOTIDE SEQUENCE [LARGE SCALE GENOMIC DNA]</scope>
</reference>
<evidence type="ECO:0000313" key="6">
    <source>
        <dbReference type="Proteomes" id="UP001642464"/>
    </source>
</evidence>
<dbReference type="InterPro" id="IPR027417">
    <property type="entry name" value="P-loop_NTPase"/>
</dbReference>
<evidence type="ECO:0000313" key="5">
    <source>
        <dbReference type="EMBL" id="CAK9033553.1"/>
    </source>
</evidence>
<dbReference type="SMART" id="SM00382">
    <property type="entry name" value="AAA"/>
    <property type="match status" value="1"/>
</dbReference>
<organism evidence="5 6">
    <name type="scientific">Durusdinium trenchii</name>
    <dbReference type="NCBI Taxonomy" id="1381693"/>
    <lineage>
        <taxon>Eukaryota</taxon>
        <taxon>Sar</taxon>
        <taxon>Alveolata</taxon>
        <taxon>Dinophyceae</taxon>
        <taxon>Suessiales</taxon>
        <taxon>Symbiodiniaceae</taxon>
        <taxon>Durusdinium</taxon>
    </lineage>
</organism>
<dbReference type="PANTHER" id="PTHR23070">
    <property type="entry name" value="BCS1 AAA-TYPE ATPASE"/>
    <property type="match status" value="1"/>
</dbReference>
<comment type="caution">
    <text evidence="5">The sequence shown here is derived from an EMBL/GenBank/DDBJ whole genome shotgun (WGS) entry which is preliminary data.</text>
</comment>
<dbReference type="InterPro" id="IPR003960">
    <property type="entry name" value="ATPase_AAA_CS"/>
</dbReference>
<comment type="similarity">
    <text evidence="1">Belongs to the AAA ATPase family. BCS1 subfamily.</text>
</comment>
<keyword evidence="2" id="KW-0067">ATP-binding</keyword>
<feature type="region of interest" description="Disordered" evidence="3">
    <location>
        <begin position="389"/>
        <end position="452"/>
    </location>
</feature>
<proteinExistence type="inferred from homology"/>
<dbReference type="InterPro" id="IPR050747">
    <property type="entry name" value="Mitochondrial_chaperone_BCS1"/>
</dbReference>
<feature type="compositionally biased region" description="Acidic residues" evidence="3">
    <location>
        <begin position="397"/>
        <end position="413"/>
    </location>
</feature>
<dbReference type="InterPro" id="IPR003959">
    <property type="entry name" value="ATPase_AAA_core"/>
</dbReference>
<accession>A0ABP0L301</accession>
<feature type="compositionally biased region" description="Low complexity" evidence="3">
    <location>
        <begin position="414"/>
        <end position="427"/>
    </location>
</feature>
<keyword evidence="6" id="KW-1185">Reference proteome</keyword>
<dbReference type="Proteomes" id="UP001642464">
    <property type="component" value="Unassembled WGS sequence"/>
</dbReference>
<dbReference type="EMBL" id="CAXAMM010014366">
    <property type="protein sequence ID" value="CAK9033553.1"/>
    <property type="molecule type" value="Genomic_DNA"/>
</dbReference>